<comment type="caution">
    <text evidence="2">The sequence shown here is derived from an EMBL/GenBank/DDBJ whole genome shotgun (WGS) entry which is preliminary data.</text>
</comment>
<evidence type="ECO:0000259" key="1">
    <source>
        <dbReference type="Pfam" id="PF11716"/>
    </source>
</evidence>
<dbReference type="NCBIfam" id="TIGR03083">
    <property type="entry name" value="maleylpyruvate isomerase family mycothiol-dependent enzyme"/>
    <property type="match status" value="1"/>
</dbReference>
<evidence type="ECO:0000313" key="3">
    <source>
        <dbReference type="Proteomes" id="UP000298337"/>
    </source>
</evidence>
<dbReference type="GO" id="GO:0016853">
    <property type="term" value="F:isomerase activity"/>
    <property type="evidence" value="ECO:0007669"/>
    <property type="project" value="UniProtKB-KW"/>
</dbReference>
<proteinExistence type="predicted"/>
<feature type="domain" description="Mycothiol-dependent maleylpyruvate isomerase metal-binding" evidence="1">
    <location>
        <begin position="17"/>
        <end position="158"/>
    </location>
</feature>
<dbReference type="Pfam" id="PF11716">
    <property type="entry name" value="MDMPI_N"/>
    <property type="match status" value="1"/>
</dbReference>
<accession>A0A4Z0P0M5</accession>
<dbReference type="GO" id="GO:0046872">
    <property type="term" value="F:metal ion binding"/>
    <property type="evidence" value="ECO:0007669"/>
    <property type="project" value="InterPro"/>
</dbReference>
<dbReference type="InterPro" id="IPR017517">
    <property type="entry name" value="Maleyloyr_isom"/>
</dbReference>
<protein>
    <submittedName>
        <fullName evidence="2">Maleylpyruvate isomerase family mycothiol-dependent enzyme</fullName>
    </submittedName>
</protein>
<dbReference type="AlphaFoldDB" id="A0A4Z0P0M5"/>
<evidence type="ECO:0000313" key="2">
    <source>
        <dbReference type="EMBL" id="TGE04705.1"/>
    </source>
</evidence>
<dbReference type="Proteomes" id="UP000298337">
    <property type="component" value="Unassembled WGS sequence"/>
</dbReference>
<dbReference type="InterPro" id="IPR024344">
    <property type="entry name" value="MDMPI_metal-binding"/>
</dbReference>
<dbReference type="Gene3D" id="1.20.120.450">
    <property type="entry name" value="dinb family like domain"/>
    <property type="match status" value="1"/>
</dbReference>
<dbReference type="RefSeq" id="WP_135436146.1">
    <property type="nucleotide sequence ID" value="NZ_SRLA01000005.1"/>
</dbReference>
<dbReference type="SUPFAM" id="SSF109854">
    <property type="entry name" value="DinB/YfiT-like putative metalloenzymes"/>
    <property type="match status" value="1"/>
</dbReference>
<organism evidence="2 3">
    <name type="scientific">Hymenobacter fodinae</name>
    <dbReference type="NCBI Taxonomy" id="2510796"/>
    <lineage>
        <taxon>Bacteria</taxon>
        <taxon>Pseudomonadati</taxon>
        <taxon>Bacteroidota</taxon>
        <taxon>Cytophagia</taxon>
        <taxon>Cytophagales</taxon>
        <taxon>Hymenobacteraceae</taxon>
        <taxon>Hymenobacter</taxon>
    </lineage>
</organism>
<dbReference type="EMBL" id="SRLA01000005">
    <property type="protein sequence ID" value="TGE04705.1"/>
    <property type="molecule type" value="Genomic_DNA"/>
</dbReference>
<gene>
    <name evidence="2" type="ORF">EU556_21215</name>
</gene>
<dbReference type="OrthoDB" id="154293at2"/>
<dbReference type="InterPro" id="IPR034660">
    <property type="entry name" value="DinB/YfiT-like"/>
</dbReference>
<keyword evidence="2" id="KW-0670">Pyruvate</keyword>
<keyword evidence="2" id="KW-0413">Isomerase</keyword>
<name>A0A4Z0P0M5_9BACT</name>
<sequence length="279" mass="31101">MQALPTLSTTHLFPVLDEHLLRLLQGLSPAQWEAPTLAPKWRVRDVALHLLDGNLRALSMLRDGHFAGPGPASPAYQDVVQFLNELNNSWVSAGQRLSPAVLTWLLELSGEAFSRYMASLDPQAPAVFSVAWAGEEQSANWFHIARDYTEKWHHQQQIRQAVGQEEPLLTRELYHPFLATSVRALPHRYRHLSAPEGTTVALTVSGPAGDTWHLQRVGQVWELGQQATGAITTEVGIAPELAWRLFTNSLPEQEARQQLQVVGESAWAEPMYSVRAIMA</sequence>
<keyword evidence="3" id="KW-1185">Reference proteome</keyword>
<reference evidence="2 3" key="1">
    <citation type="submission" date="2019-04" db="EMBL/GenBank/DDBJ databases">
        <authorList>
            <person name="Feng G."/>
            <person name="Zhang J."/>
            <person name="Zhu H."/>
        </authorList>
    </citation>
    <scope>NUCLEOTIDE SEQUENCE [LARGE SCALE GENOMIC DNA]</scope>
    <source>
        <strain evidence="2 3">92R-1</strain>
    </source>
</reference>